<dbReference type="EMBL" id="FNZQ01000001">
    <property type="protein sequence ID" value="SEK45773.1"/>
    <property type="molecule type" value="Genomic_DNA"/>
</dbReference>
<sequence>MAELAKGARQRDHINDMVRTLETFQWDMHSRITAVGYFPPLWREIWETRGRSKTRVTVRIDDDVLRFFRSMGDGYGPRMNGILRSFMLARLGGLIEGEDLAPKYRQTWMGKPRPSFEQAMAEHRAVMGRDADDG</sequence>
<keyword evidence="2" id="KW-1185">Reference proteome</keyword>
<accession>A0A1H7H5S9</accession>
<dbReference type="InterPro" id="IPR025528">
    <property type="entry name" value="BrnA_antitoxin"/>
</dbReference>
<dbReference type="Pfam" id="PF14384">
    <property type="entry name" value="BrnA_antitoxin"/>
    <property type="match status" value="1"/>
</dbReference>
<reference evidence="1 2" key="1">
    <citation type="submission" date="2016-10" db="EMBL/GenBank/DDBJ databases">
        <authorList>
            <person name="de Groot N.N."/>
        </authorList>
    </citation>
    <scope>NUCLEOTIDE SEQUENCE [LARGE SCALE GENOMIC DNA]</scope>
    <source>
        <strain evidence="1 2">DSM 14858</strain>
    </source>
</reference>
<protein>
    <submittedName>
        <fullName evidence="1">BrnA antitoxin of type II toxin-antitoxin system</fullName>
    </submittedName>
</protein>
<dbReference type="OrthoDB" id="361944at2"/>
<organism evidence="1 2">
    <name type="scientific">Jannaschia helgolandensis</name>
    <dbReference type="NCBI Taxonomy" id="188906"/>
    <lineage>
        <taxon>Bacteria</taxon>
        <taxon>Pseudomonadati</taxon>
        <taxon>Pseudomonadota</taxon>
        <taxon>Alphaproteobacteria</taxon>
        <taxon>Rhodobacterales</taxon>
        <taxon>Roseobacteraceae</taxon>
        <taxon>Jannaschia</taxon>
    </lineage>
</organism>
<evidence type="ECO:0000313" key="1">
    <source>
        <dbReference type="EMBL" id="SEK45773.1"/>
    </source>
</evidence>
<name>A0A1H7H5S9_9RHOB</name>
<dbReference type="RefSeq" id="WP_092759654.1">
    <property type="nucleotide sequence ID" value="NZ_FNZQ01000001.1"/>
</dbReference>
<dbReference type="Proteomes" id="UP000199283">
    <property type="component" value="Unassembled WGS sequence"/>
</dbReference>
<evidence type="ECO:0000313" key="2">
    <source>
        <dbReference type="Proteomes" id="UP000199283"/>
    </source>
</evidence>
<proteinExistence type="predicted"/>
<dbReference type="AlphaFoldDB" id="A0A1H7H5S9"/>
<dbReference type="STRING" id="188906.SAMN04488526_0619"/>
<gene>
    <name evidence="1" type="ORF">SAMN04488526_0619</name>
</gene>